<sequence>MSVTDSPVSERAYRWLFIGVVLYFLLVAYSATAGEPLAMYSAIASAVLFGAIAIGMGVVLYRESDGDPSPLLGAAACLFVGGVLQFVFLATGLFVVDQAASLAVFAGVGLYLYTVWVQ</sequence>
<dbReference type="RefSeq" id="WP_006672134.1">
    <property type="nucleotide sequence ID" value="NZ_AOMA01000063.1"/>
</dbReference>
<keyword evidence="1" id="KW-0472">Membrane</keyword>
<dbReference type="Proteomes" id="UP000011607">
    <property type="component" value="Unassembled WGS sequence"/>
</dbReference>
<dbReference type="EMBL" id="AOMA01000063">
    <property type="protein sequence ID" value="EMA41823.1"/>
    <property type="molecule type" value="Genomic_DNA"/>
</dbReference>
<feature type="transmembrane region" description="Helical" evidence="1">
    <location>
        <begin position="99"/>
        <end position="117"/>
    </location>
</feature>
<dbReference type="AlphaFoldDB" id="M0M900"/>
<gene>
    <name evidence="2" type="ORF">C446_05890</name>
</gene>
<accession>M0M900</accession>
<dbReference type="OrthoDB" id="203413at2157"/>
<feature type="transmembrane region" description="Helical" evidence="1">
    <location>
        <begin position="37"/>
        <end position="59"/>
    </location>
</feature>
<evidence type="ECO:0000313" key="3">
    <source>
        <dbReference type="Proteomes" id="UP000011607"/>
    </source>
</evidence>
<comment type="caution">
    <text evidence="2">The sequence shown here is derived from an EMBL/GenBank/DDBJ whole genome shotgun (WGS) entry which is preliminary data.</text>
</comment>
<feature type="transmembrane region" description="Helical" evidence="1">
    <location>
        <begin position="12"/>
        <end position="31"/>
    </location>
</feature>
<keyword evidence="1" id="KW-0812">Transmembrane</keyword>
<proteinExistence type="predicted"/>
<reference evidence="2 3" key="1">
    <citation type="journal article" date="2014" name="PLoS Genet.">
        <title>Phylogenetically driven sequencing of extremely halophilic archaea reveals strategies for static and dynamic osmo-response.</title>
        <authorList>
            <person name="Becker E.A."/>
            <person name="Seitzer P.M."/>
            <person name="Tritt A."/>
            <person name="Larsen D."/>
            <person name="Krusor M."/>
            <person name="Yao A.I."/>
            <person name="Wu D."/>
            <person name="Madern D."/>
            <person name="Eisen J.A."/>
            <person name="Darling A.E."/>
            <person name="Facciotti M.T."/>
        </authorList>
    </citation>
    <scope>NUCLEOTIDE SEQUENCE [LARGE SCALE GENOMIC DNA]</scope>
    <source>
        <strain evidence="2 3">JCM 10879</strain>
    </source>
</reference>
<protein>
    <submittedName>
        <fullName evidence="2">Uncharacterized protein</fullName>
    </submittedName>
</protein>
<dbReference type="eggNOG" id="arCOG11138">
    <property type="taxonomic scope" value="Archaea"/>
</dbReference>
<name>M0M900_9EURY</name>
<feature type="transmembrane region" description="Helical" evidence="1">
    <location>
        <begin position="71"/>
        <end position="93"/>
    </location>
</feature>
<evidence type="ECO:0000313" key="2">
    <source>
        <dbReference type="EMBL" id="EMA41823.1"/>
    </source>
</evidence>
<keyword evidence="1" id="KW-1133">Transmembrane helix</keyword>
<dbReference type="STRING" id="1227454.C446_05890"/>
<organism evidence="2 3">
    <name type="scientific">Halobiforma nitratireducens JCM 10879</name>
    <dbReference type="NCBI Taxonomy" id="1227454"/>
    <lineage>
        <taxon>Archaea</taxon>
        <taxon>Methanobacteriati</taxon>
        <taxon>Methanobacteriota</taxon>
        <taxon>Stenosarchaea group</taxon>
        <taxon>Halobacteria</taxon>
        <taxon>Halobacteriales</taxon>
        <taxon>Natrialbaceae</taxon>
        <taxon>Halobiforma</taxon>
    </lineage>
</organism>
<evidence type="ECO:0000256" key="1">
    <source>
        <dbReference type="SAM" id="Phobius"/>
    </source>
</evidence>
<keyword evidence="3" id="KW-1185">Reference proteome</keyword>